<dbReference type="Gene3D" id="3.10.110.10">
    <property type="entry name" value="Ubiquitin Conjugating Enzyme"/>
    <property type="match status" value="1"/>
</dbReference>
<evidence type="ECO:0000313" key="5">
    <source>
        <dbReference type="EMBL" id="TKA72159.1"/>
    </source>
</evidence>
<dbReference type="Proteomes" id="UP000309340">
    <property type="component" value="Unassembled WGS sequence"/>
</dbReference>
<evidence type="ECO:0000259" key="4">
    <source>
        <dbReference type="PROSITE" id="PS50127"/>
    </source>
</evidence>
<evidence type="ECO:0000256" key="2">
    <source>
        <dbReference type="ARBA" id="ARBA00022786"/>
    </source>
</evidence>
<evidence type="ECO:0000313" key="6">
    <source>
        <dbReference type="Proteomes" id="UP000309340"/>
    </source>
</evidence>
<feature type="region of interest" description="Disordered" evidence="3">
    <location>
        <begin position="1038"/>
        <end position="1117"/>
    </location>
</feature>
<dbReference type="CDD" id="cd23810">
    <property type="entry name" value="UBCc_BIRC6"/>
    <property type="match status" value="1"/>
</dbReference>
<dbReference type="EMBL" id="NAJQ01000321">
    <property type="protein sequence ID" value="TKA72159.1"/>
    <property type="molecule type" value="Genomic_DNA"/>
</dbReference>
<feature type="compositionally biased region" description="Low complexity" evidence="3">
    <location>
        <begin position="1041"/>
        <end position="1051"/>
    </location>
</feature>
<feature type="domain" description="UBC core" evidence="4">
    <location>
        <begin position="722"/>
        <end position="878"/>
    </location>
</feature>
<evidence type="ECO:0000256" key="1">
    <source>
        <dbReference type="ARBA" id="ARBA00022679"/>
    </source>
</evidence>
<dbReference type="OrthoDB" id="47801at2759"/>
<feature type="compositionally biased region" description="Basic residues" evidence="3">
    <location>
        <begin position="167"/>
        <end position="184"/>
    </location>
</feature>
<feature type="compositionally biased region" description="Gly residues" evidence="3">
    <location>
        <begin position="185"/>
        <end position="197"/>
    </location>
</feature>
<protein>
    <recommendedName>
        <fullName evidence="4">UBC core domain-containing protein</fullName>
    </recommendedName>
</protein>
<name>A0A4V5NI35_9PEZI</name>
<feature type="compositionally biased region" description="Low complexity" evidence="3">
    <location>
        <begin position="1095"/>
        <end position="1107"/>
    </location>
</feature>
<feature type="region of interest" description="Disordered" evidence="3">
    <location>
        <begin position="163"/>
        <end position="202"/>
    </location>
</feature>
<keyword evidence="6" id="KW-1185">Reference proteome</keyword>
<feature type="compositionally biased region" description="Pro residues" evidence="3">
    <location>
        <begin position="1057"/>
        <end position="1069"/>
    </location>
</feature>
<evidence type="ECO:0000256" key="3">
    <source>
        <dbReference type="SAM" id="MobiDB-lite"/>
    </source>
</evidence>
<feature type="compositionally biased region" description="Gly residues" evidence="3">
    <location>
        <begin position="964"/>
        <end position="975"/>
    </location>
</feature>
<dbReference type="AlphaFoldDB" id="A0A4V5NI35"/>
<keyword evidence="1" id="KW-0808">Transferase</keyword>
<feature type="region of interest" description="Disordered" evidence="3">
    <location>
        <begin position="935"/>
        <end position="1009"/>
    </location>
</feature>
<dbReference type="InterPro" id="IPR000608">
    <property type="entry name" value="UBC"/>
</dbReference>
<dbReference type="PROSITE" id="PS50127">
    <property type="entry name" value="UBC_2"/>
    <property type="match status" value="1"/>
</dbReference>
<dbReference type="SUPFAM" id="SSF54495">
    <property type="entry name" value="UBC-like"/>
    <property type="match status" value="1"/>
</dbReference>
<sequence>MPPKKQPPAKATKKTQSPAQDPDLSPEADNVRVFMAELECLQCVSCGHKLITTQDLEKMLPRQFTAQIAMSKRTPTSLSALTTAEEDATDLAGRFDLRLVCPKCKDSCTCVGCGERVNQTRHGVQGDGIAFSWHCDRARLSLIWFLLCGYDNQVRHNKPLSIAPKEKKGKAGRWGRGGRGRGHGRGAGVPSGVGYGGDDGEDDYDESYGDEDIADMNEVVSPAQTDQPMLDLAATAASFYAKHPPHAPNFSGPGHSLGGHAAQPQPGPLPGVFNPPFSGPPYAPTANYWGVPPPASTHAGPTFASLQKLKKKVKNKIAGVHGIYPPSYGGYGGYGYMVGGPGHTLSGQPPAMPFAQPPPGFPGPPPSYNMPPNNVPHYPPGFPGGFQPHGPQHPAFGYGMPDPPFPFPTPQQAPGPPVAFNGPQQAPGPPVPFNGPQQAPSPQQPAPGDPDYNSENSDFDVFDQGEHFGGPDGYGAFYNPYARRKRAASPIREDPDDLLTTQAMSALSLLLPSFDGREATAFDFEPPAALTSMLLRSSLVDRAAELLRNDSVEDATRRGGLYESVLAFVKSLANHYTTSDVVVYAERYVNRTGHDLLRVSMGLPTRMKGEERQMAQPVAACLVGLRTQSEMIIKRAQANEQEFQTEDGLRTLWICRNVCDLAEFMQATAAQKKSQTDMPATPAADTNAWEKELAMLDVPDEAILSAHAFGGEARKLGDPPAGRMRELVKEITRLKTGLPPGIFVRYGESRMDVMKILIVGPQGTPYEYGLWEFDLLCGINYPNEPPKMTFRTTGGGQARVNPNLYNCGKICLSLLGTWSGPTWQPGKSTLLQVLVSIQAMIFCDEPHCNEPSFEHDRGSEHSKAYNRNVYVMTVKHAMLEWLGVKTSGGLMRSRRGRTLAESNEHQPPGDGIWGDVVEKHFEIKQTDILKTLDTWIADKPPPRPHRRGRNSSALGHPHGYLLSTGGGGHTLGGDGSNIFAQPPPPPPPTQGDFHFPPFTSVTYGDGTPQYSNTVMPGAFAMKEEEGVEGSGVSALFDHGHQQQQQQQQQQQGHFVPAPAPPAPPPPPAPSATATAKSAAQHKPVLKAITPRTRQAASAASVSAAAGVGSTGNGAENPTLVEKLKGALKELEKSGGSRGYAFD</sequence>
<reference evidence="5 6" key="1">
    <citation type="submission" date="2017-03" db="EMBL/GenBank/DDBJ databases">
        <title>Genomes of endolithic fungi from Antarctica.</title>
        <authorList>
            <person name="Coleine C."/>
            <person name="Masonjones S."/>
            <person name="Stajich J.E."/>
        </authorList>
    </citation>
    <scope>NUCLEOTIDE SEQUENCE [LARGE SCALE GENOMIC DNA]</scope>
    <source>
        <strain evidence="5 6">CCFEE 5184</strain>
    </source>
</reference>
<dbReference type="InterPro" id="IPR016135">
    <property type="entry name" value="UBQ-conjugating_enzyme/RWD"/>
</dbReference>
<dbReference type="STRING" id="329884.A0A4V5NI35"/>
<organism evidence="5 6">
    <name type="scientific">Friedmanniomyces simplex</name>
    <dbReference type="NCBI Taxonomy" id="329884"/>
    <lineage>
        <taxon>Eukaryota</taxon>
        <taxon>Fungi</taxon>
        <taxon>Dikarya</taxon>
        <taxon>Ascomycota</taxon>
        <taxon>Pezizomycotina</taxon>
        <taxon>Dothideomycetes</taxon>
        <taxon>Dothideomycetidae</taxon>
        <taxon>Mycosphaerellales</taxon>
        <taxon>Teratosphaeriaceae</taxon>
        <taxon>Friedmanniomyces</taxon>
    </lineage>
</organism>
<dbReference type="SMART" id="SM00212">
    <property type="entry name" value="UBCc"/>
    <property type="match status" value="1"/>
</dbReference>
<proteinExistence type="predicted"/>
<gene>
    <name evidence="5" type="ORF">B0A55_08364</name>
</gene>
<feature type="compositionally biased region" description="Low complexity" evidence="3">
    <location>
        <begin position="385"/>
        <end position="394"/>
    </location>
</feature>
<feature type="compositionally biased region" description="Pro residues" evidence="3">
    <location>
        <begin position="401"/>
        <end position="417"/>
    </location>
</feature>
<feature type="region of interest" description="Disordered" evidence="3">
    <location>
        <begin position="379"/>
        <end position="466"/>
    </location>
</feature>
<keyword evidence="2" id="KW-0833">Ubl conjugation pathway</keyword>
<accession>A0A4V5NI35</accession>
<dbReference type="GO" id="GO:0016740">
    <property type="term" value="F:transferase activity"/>
    <property type="evidence" value="ECO:0007669"/>
    <property type="project" value="UniProtKB-KW"/>
</dbReference>
<dbReference type="Pfam" id="PF00179">
    <property type="entry name" value="UQ_con"/>
    <property type="match status" value="1"/>
</dbReference>
<comment type="caution">
    <text evidence="5">The sequence shown here is derived from an EMBL/GenBank/DDBJ whole genome shotgun (WGS) entry which is preliminary data.</text>
</comment>
<dbReference type="PANTHER" id="PTHR46116">
    <property type="entry name" value="(E3-INDEPENDENT) E2 UBIQUITIN-CONJUGATING ENZYME"/>
    <property type="match status" value="1"/>
</dbReference>
<feature type="region of interest" description="Disordered" evidence="3">
    <location>
        <begin position="1"/>
        <end position="26"/>
    </location>
</feature>